<sequence length="50" mass="5658">MTQKQLEAVIKASGETKTALALRIGVTPRTLRRWLSGQYPIPHWVEAILK</sequence>
<dbReference type="Gene3D" id="1.10.260.40">
    <property type="entry name" value="lambda repressor-like DNA-binding domains"/>
    <property type="match status" value="1"/>
</dbReference>
<evidence type="ECO:0000313" key="1">
    <source>
        <dbReference type="EMBL" id="CAB5219961.1"/>
    </source>
</evidence>
<organism evidence="1">
    <name type="scientific">uncultured Caudovirales phage</name>
    <dbReference type="NCBI Taxonomy" id="2100421"/>
    <lineage>
        <taxon>Viruses</taxon>
        <taxon>Duplodnaviria</taxon>
        <taxon>Heunggongvirae</taxon>
        <taxon>Uroviricota</taxon>
        <taxon>Caudoviricetes</taxon>
        <taxon>Peduoviridae</taxon>
        <taxon>Maltschvirus</taxon>
        <taxon>Maltschvirus maltsch</taxon>
    </lineage>
</organism>
<dbReference type="SUPFAM" id="SSF47413">
    <property type="entry name" value="lambda repressor-like DNA-binding domains"/>
    <property type="match status" value="1"/>
</dbReference>
<dbReference type="InterPro" id="IPR010982">
    <property type="entry name" value="Lambda_DNA-bd_dom_sf"/>
</dbReference>
<protein>
    <submittedName>
        <fullName evidence="1">HTH_XRE domain containing protein</fullName>
    </submittedName>
</protein>
<reference evidence="1" key="1">
    <citation type="submission" date="2020-05" db="EMBL/GenBank/DDBJ databases">
        <authorList>
            <person name="Chiriac C."/>
            <person name="Salcher M."/>
            <person name="Ghai R."/>
            <person name="Kavagutti S V."/>
        </authorList>
    </citation>
    <scope>NUCLEOTIDE SEQUENCE</scope>
</reference>
<dbReference type="GO" id="GO:0003677">
    <property type="term" value="F:DNA binding"/>
    <property type="evidence" value="ECO:0007669"/>
    <property type="project" value="InterPro"/>
</dbReference>
<accession>A0A6J7WPI9</accession>
<dbReference type="EMBL" id="LR798277">
    <property type="protein sequence ID" value="CAB5219961.1"/>
    <property type="molecule type" value="Genomic_DNA"/>
</dbReference>
<name>A0A6J7WPI9_9CAUD</name>
<gene>
    <name evidence="1" type="ORF">UFOVP237_42</name>
</gene>
<proteinExistence type="predicted"/>